<reference evidence="1" key="1">
    <citation type="submission" date="2018-10" db="EMBL/GenBank/DDBJ databases">
        <title>Hidden diversity of soil giant viruses.</title>
        <authorList>
            <person name="Schulz F."/>
            <person name="Alteio L."/>
            <person name="Goudeau D."/>
            <person name="Ryan E.M."/>
            <person name="Malmstrom R.R."/>
            <person name="Blanchard J."/>
            <person name="Woyke T."/>
        </authorList>
    </citation>
    <scope>NUCLEOTIDE SEQUENCE</scope>
    <source>
        <strain evidence="1">HAV1</strain>
    </source>
</reference>
<sequence length="529" mass="59976">MFSYTFIVEIVSGLLNKDELIRFKSCSVLMRDSMLYHGRPVVSVRVLDEFCRKRLRDSFLACEVDVVSEFDGKFGGYPTIVGVSIGEQSVIDGEELVKLSKLRSLRVNGTLKVEDEHLLKLTNLKRVELFGTEITGVGLNAMKIETLRVKENDAFLLVELARFKNLRNLEISHCCGITRPTLENLIGLTSLIFRGENIDDQSISKLVNLRDLTIITPGCVTDVSIRRLTNLTSLCLNSYANIVDYECKYDLRFIGRSFARLVNLRKLVISNPVERGCFGELKLLEELTIERQCSKIVDEDIRHLRQLRYLQIDAEGVKGICFHNFSKLEALVLESGNDVIYKYVDDLTRLTMLRWDGGMERVTGVYKGEIKFGGLGAKLRVLDLGMKATVGDAALTSLSKLEVLTLARGHRIIGECFPHLTSLRELNLHRNNFITDFNLNYCTGLRVLNISGTVQSNPRYKRVITKNGLFHLQNVTDLNLCLNRDVKLEDVIHLGKLRFLHIVVGDGDEELRKKLEERGVAVSRCLCER</sequence>
<accession>A0A3G5A079</accession>
<dbReference type="InterPro" id="IPR032675">
    <property type="entry name" value="LRR_dom_sf"/>
</dbReference>
<dbReference type="PANTHER" id="PTHR13318:SF233">
    <property type="entry name" value="BACK DOMAIN-CONTAINING PROTEIN"/>
    <property type="match status" value="1"/>
</dbReference>
<gene>
    <name evidence="1" type="ORF">Harvfovirus2_60</name>
</gene>
<organism evidence="1">
    <name type="scientific">Harvfovirus sp</name>
    <dbReference type="NCBI Taxonomy" id="2487768"/>
    <lineage>
        <taxon>Viruses</taxon>
        <taxon>Varidnaviria</taxon>
        <taxon>Bamfordvirae</taxon>
        <taxon>Nucleocytoviricota</taxon>
        <taxon>Megaviricetes</taxon>
        <taxon>Imitervirales</taxon>
        <taxon>Mimiviridae</taxon>
        <taxon>Klosneuvirinae</taxon>
    </lineage>
</organism>
<dbReference type="PANTHER" id="PTHR13318">
    <property type="entry name" value="PARTNER OF PAIRED, ISOFORM B-RELATED"/>
    <property type="match status" value="1"/>
</dbReference>
<protein>
    <recommendedName>
        <fullName evidence="2">Leucine-rich repeat protein</fullName>
    </recommendedName>
</protein>
<proteinExistence type="predicted"/>
<dbReference type="SUPFAM" id="SSF52047">
    <property type="entry name" value="RNI-like"/>
    <property type="match status" value="1"/>
</dbReference>
<evidence type="ECO:0000313" key="1">
    <source>
        <dbReference type="EMBL" id="AYV80530.1"/>
    </source>
</evidence>
<dbReference type="Gene3D" id="3.80.10.10">
    <property type="entry name" value="Ribonuclease Inhibitor"/>
    <property type="match status" value="2"/>
</dbReference>
<dbReference type="GO" id="GO:0031146">
    <property type="term" value="P:SCF-dependent proteasomal ubiquitin-dependent protein catabolic process"/>
    <property type="evidence" value="ECO:0007669"/>
    <property type="project" value="TreeGrafter"/>
</dbReference>
<name>A0A3G5A079_9VIRU</name>
<dbReference type="EMBL" id="MK072244">
    <property type="protein sequence ID" value="AYV80530.1"/>
    <property type="molecule type" value="Genomic_DNA"/>
</dbReference>
<evidence type="ECO:0008006" key="2">
    <source>
        <dbReference type="Google" id="ProtNLM"/>
    </source>
</evidence>
<dbReference type="GO" id="GO:0019005">
    <property type="term" value="C:SCF ubiquitin ligase complex"/>
    <property type="evidence" value="ECO:0007669"/>
    <property type="project" value="TreeGrafter"/>
</dbReference>